<keyword evidence="1" id="KW-0479">Metal-binding</keyword>
<evidence type="ECO:0000313" key="7">
    <source>
        <dbReference type="Proteomes" id="UP000005627"/>
    </source>
</evidence>
<dbReference type="eggNOG" id="ENOG502QQTI">
    <property type="taxonomic scope" value="Eukaryota"/>
</dbReference>
<keyword evidence="3" id="KW-0539">Nucleus</keyword>
<protein>
    <recommendedName>
        <fullName evidence="5">Zn(2)-C6 fungal-type domain-containing protein</fullName>
    </recommendedName>
</protein>
<dbReference type="Gene3D" id="4.10.240.10">
    <property type="entry name" value="Zn(2)-C6 fungal-type DNA-binding domain"/>
    <property type="match status" value="1"/>
</dbReference>
<dbReference type="RefSeq" id="XP_003678932.1">
    <property type="nucleotide sequence ID" value="XM_003678884.1"/>
</dbReference>
<dbReference type="PROSITE" id="PS00463">
    <property type="entry name" value="ZN2_CY6_FUNGAL_1"/>
    <property type="match status" value="1"/>
</dbReference>
<dbReference type="PROSITE" id="PS50048">
    <property type="entry name" value="ZN2_CY6_FUNGAL_2"/>
    <property type="match status" value="1"/>
</dbReference>
<dbReference type="GeneID" id="11502612"/>
<dbReference type="AlphaFoldDB" id="G8ZM77"/>
<dbReference type="SMART" id="SM00066">
    <property type="entry name" value="GAL4"/>
    <property type="match status" value="1"/>
</dbReference>
<dbReference type="FunCoup" id="G8ZM77">
    <property type="interactions" value="396"/>
</dbReference>
<dbReference type="PANTHER" id="PTHR31644">
    <property type="entry name" value="TRANSCRIPTIONAL ACTIVATOR ARO80-RELATED"/>
    <property type="match status" value="1"/>
</dbReference>
<dbReference type="HOGENOM" id="CLU_005663_0_0_1"/>
<accession>G8ZM77</accession>
<dbReference type="Proteomes" id="UP000005627">
    <property type="component" value="Chromosome 1"/>
</dbReference>
<dbReference type="STRING" id="1076872.G8ZM77"/>
<evidence type="ECO:0000256" key="2">
    <source>
        <dbReference type="ARBA" id="ARBA00022833"/>
    </source>
</evidence>
<dbReference type="InterPro" id="IPR007219">
    <property type="entry name" value="XnlR_reg_dom"/>
</dbReference>
<dbReference type="SUPFAM" id="SSF57701">
    <property type="entry name" value="Zn2/Cys6 DNA-binding domain"/>
    <property type="match status" value="1"/>
</dbReference>
<gene>
    <name evidence="6" type="primary">TDEL0A03890</name>
    <name evidence="6" type="ORF">TDEL_0A03890</name>
</gene>
<dbReference type="GO" id="GO:0005634">
    <property type="term" value="C:nucleus"/>
    <property type="evidence" value="ECO:0007669"/>
    <property type="project" value="EnsemblFungi"/>
</dbReference>
<dbReference type="GO" id="GO:0045944">
    <property type="term" value="P:positive regulation of transcription by RNA polymerase II"/>
    <property type="evidence" value="ECO:0007669"/>
    <property type="project" value="EnsemblFungi"/>
</dbReference>
<dbReference type="GO" id="GO:0009074">
    <property type="term" value="P:aromatic amino acid family catabolic process"/>
    <property type="evidence" value="ECO:0007669"/>
    <property type="project" value="EnsemblFungi"/>
</dbReference>
<keyword evidence="2" id="KW-0862">Zinc</keyword>
<dbReference type="OrthoDB" id="2262349at2759"/>
<dbReference type="GO" id="GO:0003677">
    <property type="term" value="F:DNA binding"/>
    <property type="evidence" value="ECO:0007669"/>
    <property type="project" value="InterPro"/>
</dbReference>
<reference evidence="6 7" key="1">
    <citation type="journal article" date="2011" name="Proc. Natl. Acad. Sci. U.S.A.">
        <title>Evolutionary erosion of yeast sex chromosomes by mating-type switching accidents.</title>
        <authorList>
            <person name="Gordon J.L."/>
            <person name="Armisen D."/>
            <person name="Proux-Wera E."/>
            <person name="Oheigeartaigh S.S."/>
            <person name="Byrne K.P."/>
            <person name="Wolfe K.H."/>
        </authorList>
    </citation>
    <scope>NUCLEOTIDE SEQUENCE [LARGE SCALE GENOMIC DNA]</scope>
    <source>
        <strain evidence="7">ATCC 10662 / CBS 1146 / NBRC 0425 / NCYC 2629 / NRRL Y-866</strain>
    </source>
</reference>
<dbReference type="SMART" id="SM00906">
    <property type="entry name" value="Fungal_trans"/>
    <property type="match status" value="1"/>
</dbReference>
<feature type="domain" description="Zn(2)-C6 fungal-type" evidence="5">
    <location>
        <begin position="21"/>
        <end position="57"/>
    </location>
</feature>
<dbReference type="GO" id="GO:0008270">
    <property type="term" value="F:zinc ion binding"/>
    <property type="evidence" value="ECO:0007669"/>
    <property type="project" value="InterPro"/>
</dbReference>
<dbReference type="Pfam" id="PF00172">
    <property type="entry name" value="Zn_clus"/>
    <property type="match status" value="1"/>
</dbReference>
<evidence type="ECO:0000256" key="3">
    <source>
        <dbReference type="ARBA" id="ARBA00023242"/>
    </source>
</evidence>
<dbReference type="CDD" id="cd00067">
    <property type="entry name" value="GAL4"/>
    <property type="match status" value="1"/>
</dbReference>
<dbReference type="InParanoid" id="G8ZM77"/>
<evidence type="ECO:0000256" key="4">
    <source>
        <dbReference type="SAM" id="MobiDB-lite"/>
    </source>
</evidence>
<feature type="compositionally biased region" description="Polar residues" evidence="4">
    <location>
        <begin position="756"/>
        <end position="772"/>
    </location>
</feature>
<feature type="region of interest" description="Disordered" evidence="4">
    <location>
        <begin position="751"/>
        <end position="775"/>
    </location>
</feature>
<dbReference type="EMBL" id="HE616742">
    <property type="protein sequence ID" value="CCE89721.1"/>
    <property type="molecule type" value="Genomic_DNA"/>
</dbReference>
<organism evidence="6 7">
    <name type="scientific">Torulaspora delbrueckii</name>
    <name type="common">Yeast</name>
    <name type="synonym">Candida colliculosa</name>
    <dbReference type="NCBI Taxonomy" id="4950"/>
    <lineage>
        <taxon>Eukaryota</taxon>
        <taxon>Fungi</taxon>
        <taxon>Dikarya</taxon>
        <taxon>Ascomycota</taxon>
        <taxon>Saccharomycotina</taxon>
        <taxon>Saccharomycetes</taxon>
        <taxon>Saccharomycetales</taxon>
        <taxon>Saccharomycetaceae</taxon>
        <taxon>Torulaspora</taxon>
    </lineage>
</organism>
<dbReference type="GO" id="GO:0000981">
    <property type="term" value="F:DNA-binding transcription factor activity, RNA polymerase II-specific"/>
    <property type="evidence" value="ECO:0007669"/>
    <property type="project" value="EnsemblFungi"/>
</dbReference>
<dbReference type="KEGG" id="tdl:TDEL_0A03890"/>
<dbReference type="InterPro" id="IPR001138">
    <property type="entry name" value="Zn2Cys6_DnaBD"/>
</dbReference>
<dbReference type="CDD" id="cd12148">
    <property type="entry name" value="fungal_TF_MHR"/>
    <property type="match status" value="1"/>
</dbReference>
<keyword evidence="7" id="KW-1185">Reference proteome</keyword>
<evidence type="ECO:0000259" key="5">
    <source>
        <dbReference type="PROSITE" id="PS50048"/>
    </source>
</evidence>
<dbReference type="PANTHER" id="PTHR31644:SF2">
    <property type="entry name" value="TRANSCRIPTIONAL ACTIVATOR ARO80-RELATED"/>
    <property type="match status" value="1"/>
</dbReference>
<name>G8ZM77_TORDE</name>
<dbReference type="GO" id="GO:0006351">
    <property type="term" value="P:DNA-templated transcription"/>
    <property type="evidence" value="ECO:0007669"/>
    <property type="project" value="InterPro"/>
</dbReference>
<dbReference type="InterPro" id="IPR052780">
    <property type="entry name" value="AAA_Catabolism_Regulators"/>
</dbReference>
<dbReference type="InterPro" id="IPR036864">
    <property type="entry name" value="Zn2-C6_fun-type_DNA-bd_sf"/>
</dbReference>
<evidence type="ECO:0000313" key="6">
    <source>
        <dbReference type="EMBL" id="CCE89721.1"/>
    </source>
</evidence>
<evidence type="ECO:0000256" key="1">
    <source>
        <dbReference type="ARBA" id="ARBA00022723"/>
    </source>
</evidence>
<sequence>MDQISEVRSNKDTKWRRSYKACLNCRLRKIKCDMGPLDKPHEPPCKRCKREGKTCEFLQSRKKSVFKRQHRTNGLELQDEVEKHVVITHEVDVGGPSDRIERHSRNKIDGKWRFEISSMQNALEFLAKAAGSVAKEDNQLHEIKQIDPSQVSRDDSSWKDLTPTSFEASRAGIMAPLEADEGSSRKAVPLIKKLSSVRPKPCIKLSNLEFIGGSDQLTEEEVIKLVDVFFLTMYPFFPHIPLQLQDPEELARYPLLLCSIVTVSARYHSFCDIGLKDNMQNNRNIEVHEQLWIYCQKLISQTIWAEASTRSIGTVLAFLLFTEWNPRAIHWKWSDYANSGDSKDRSNDFSISRDSERLTGMAAIRRSDRMAWMLTGNAVRLAQDMGFNETSSKIFTATHISETHTAMNVGQRSTLTESLNEINLGSIKFPRNNSVGNEQFYLEKILENDDSKDRWTRFLHDIRDDYAHHDEGPLTDIEREFLNDEYVLYYTADGDSKHRDSSNLLPFPLRFSKIQRAKIELLRIITVGFEAIYCTKDKQQSLFNDPTRNLSLLHLISPLIESWYKSYHDLLEPAEGKPCTVDLCRNKREVHYVVRKIDRESLICEYYYCQLYIYSSALQVDVKEGQLKLHEITRSAKYVELAYNAAKMLLTSATRLHRLNLLKCMPVRWVTRIVKSVAFIVKCYLTLMGNAVVNNPLANTILKLTVIPAEDILKTIHTAALILKEASPDELHLCMRYSTILMSLCSEMRESEDYTTDSPTPGTTFGQDNDPSPIQPLDTAIPLPNDVVDWFSTSDEIGLEFVESWAEMIEQRYLQGSSYSQNLGNAADTPT</sequence>
<proteinExistence type="predicted"/>